<organism evidence="12 13">
    <name type="scientific">Panicum virgatum</name>
    <name type="common">Blackwell switchgrass</name>
    <dbReference type="NCBI Taxonomy" id="38727"/>
    <lineage>
        <taxon>Eukaryota</taxon>
        <taxon>Viridiplantae</taxon>
        <taxon>Streptophyta</taxon>
        <taxon>Embryophyta</taxon>
        <taxon>Tracheophyta</taxon>
        <taxon>Spermatophyta</taxon>
        <taxon>Magnoliopsida</taxon>
        <taxon>Liliopsida</taxon>
        <taxon>Poales</taxon>
        <taxon>Poaceae</taxon>
        <taxon>PACMAD clade</taxon>
        <taxon>Panicoideae</taxon>
        <taxon>Panicodae</taxon>
        <taxon>Paniceae</taxon>
        <taxon>Panicinae</taxon>
        <taxon>Panicum</taxon>
        <taxon>Panicum sect. Hiantes</taxon>
    </lineage>
</organism>
<dbReference type="EMBL" id="CM029046">
    <property type="protein sequence ID" value="KAG2586222.1"/>
    <property type="molecule type" value="Genomic_DNA"/>
</dbReference>
<dbReference type="AlphaFoldDB" id="A0A8T0RJ92"/>
<dbReference type="InterPro" id="IPR004837">
    <property type="entry name" value="NaCa_Exmemb"/>
</dbReference>
<feature type="transmembrane region" description="Helical" evidence="9">
    <location>
        <begin position="138"/>
        <end position="165"/>
    </location>
</feature>
<reference evidence="12" key="1">
    <citation type="submission" date="2020-05" db="EMBL/GenBank/DDBJ databases">
        <title>WGS assembly of Panicum virgatum.</title>
        <authorList>
            <person name="Lovell J.T."/>
            <person name="Jenkins J."/>
            <person name="Shu S."/>
            <person name="Juenger T.E."/>
            <person name="Schmutz J."/>
        </authorList>
    </citation>
    <scope>NUCLEOTIDE SEQUENCE</scope>
    <source>
        <strain evidence="12">AP13</strain>
    </source>
</reference>
<feature type="transmembrane region" description="Helical" evidence="9">
    <location>
        <begin position="452"/>
        <end position="474"/>
    </location>
</feature>
<dbReference type="GO" id="GO:0015369">
    <property type="term" value="F:calcium:proton antiporter activity"/>
    <property type="evidence" value="ECO:0007669"/>
    <property type="project" value="TreeGrafter"/>
</dbReference>
<dbReference type="InterPro" id="IPR004713">
    <property type="entry name" value="CaH_exchang"/>
</dbReference>
<dbReference type="GO" id="GO:0006874">
    <property type="term" value="P:intracellular calcium ion homeostasis"/>
    <property type="evidence" value="ECO:0007669"/>
    <property type="project" value="TreeGrafter"/>
</dbReference>
<dbReference type="GO" id="GO:0012505">
    <property type="term" value="C:endomembrane system"/>
    <property type="evidence" value="ECO:0007669"/>
    <property type="project" value="UniProtKB-SubCell"/>
</dbReference>
<dbReference type="FunFam" id="1.10.238.10:FF:000361">
    <property type="entry name" value="Sodium/calcium exchanger NCL2"/>
    <property type="match status" value="1"/>
</dbReference>
<evidence type="ECO:0000256" key="1">
    <source>
        <dbReference type="ARBA" id="ARBA00004127"/>
    </source>
</evidence>
<comment type="caution">
    <text evidence="12">The sequence shown here is derived from an EMBL/GenBank/DDBJ whole genome shotgun (WGS) entry which is preliminary data.</text>
</comment>
<name>A0A8T0RJ92_PANVG</name>
<keyword evidence="5" id="KW-0106">Calcium</keyword>
<evidence type="ECO:0000259" key="11">
    <source>
        <dbReference type="PROSITE" id="PS50222"/>
    </source>
</evidence>
<evidence type="ECO:0000256" key="7">
    <source>
        <dbReference type="ARBA" id="ARBA00023065"/>
    </source>
</evidence>
<keyword evidence="13" id="KW-1185">Reference proteome</keyword>
<dbReference type="InterPro" id="IPR011992">
    <property type="entry name" value="EF-hand-dom_pair"/>
</dbReference>
<evidence type="ECO:0000256" key="3">
    <source>
        <dbReference type="ARBA" id="ARBA00022449"/>
    </source>
</evidence>
<dbReference type="CDD" id="cd00051">
    <property type="entry name" value="EFh"/>
    <property type="match status" value="1"/>
</dbReference>
<feature type="domain" description="EF-hand" evidence="11">
    <location>
        <begin position="291"/>
        <end position="326"/>
    </location>
</feature>
<gene>
    <name evidence="12" type="ORF">PVAP13_5NG041400</name>
</gene>
<evidence type="ECO:0000256" key="9">
    <source>
        <dbReference type="SAM" id="Phobius"/>
    </source>
</evidence>
<evidence type="ECO:0000313" key="12">
    <source>
        <dbReference type="EMBL" id="KAG2586222.1"/>
    </source>
</evidence>
<dbReference type="GO" id="GO:0016020">
    <property type="term" value="C:membrane"/>
    <property type="evidence" value="ECO:0007669"/>
    <property type="project" value="InterPro"/>
</dbReference>
<evidence type="ECO:0000256" key="4">
    <source>
        <dbReference type="ARBA" id="ARBA00022692"/>
    </source>
</evidence>
<comment type="subcellular location">
    <subcellularLocation>
        <location evidence="1">Endomembrane system</location>
        <topology evidence="1">Multi-pass membrane protein</topology>
    </subcellularLocation>
</comment>
<evidence type="ECO:0000256" key="10">
    <source>
        <dbReference type="SAM" id="SignalP"/>
    </source>
</evidence>
<dbReference type="InterPro" id="IPR018247">
    <property type="entry name" value="EF_Hand_1_Ca_BS"/>
</dbReference>
<dbReference type="InterPro" id="IPR002048">
    <property type="entry name" value="EF_hand_dom"/>
</dbReference>
<dbReference type="Proteomes" id="UP000823388">
    <property type="component" value="Chromosome 5N"/>
</dbReference>
<feature type="transmembrane region" description="Helical" evidence="9">
    <location>
        <begin position="97"/>
        <end position="118"/>
    </location>
</feature>
<feature type="chain" id="PRO_5035743086" description="EF-hand domain-containing protein" evidence="10">
    <location>
        <begin position="28"/>
        <end position="615"/>
    </location>
</feature>
<keyword evidence="3" id="KW-0050">Antiport</keyword>
<dbReference type="Pfam" id="PF01699">
    <property type="entry name" value="Na_Ca_ex"/>
    <property type="match status" value="2"/>
</dbReference>
<evidence type="ECO:0000256" key="2">
    <source>
        <dbReference type="ARBA" id="ARBA00022448"/>
    </source>
</evidence>
<accession>A0A8T0RJ92</accession>
<dbReference type="PANTHER" id="PTHR31503:SF52">
    <property type="entry name" value="SODIUM_CALCIUM EXCHANGER NCL1"/>
    <property type="match status" value="1"/>
</dbReference>
<dbReference type="PANTHER" id="PTHR31503">
    <property type="entry name" value="VACUOLAR CALCIUM ION TRANSPORTER"/>
    <property type="match status" value="1"/>
</dbReference>
<feature type="signal peptide" evidence="10">
    <location>
        <begin position="1"/>
        <end position="27"/>
    </location>
</feature>
<keyword evidence="8 9" id="KW-0472">Membrane</keyword>
<evidence type="ECO:0000256" key="8">
    <source>
        <dbReference type="ARBA" id="ARBA00023136"/>
    </source>
</evidence>
<dbReference type="SMART" id="SM00054">
    <property type="entry name" value="EFh"/>
    <property type="match status" value="2"/>
</dbReference>
<feature type="transmembrane region" description="Helical" evidence="9">
    <location>
        <begin position="62"/>
        <end position="85"/>
    </location>
</feature>
<dbReference type="PROSITE" id="PS50222">
    <property type="entry name" value="EF_HAND_2"/>
    <property type="match status" value="2"/>
</dbReference>
<evidence type="ECO:0000256" key="6">
    <source>
        <dbReference type="ARBA" id="ARBA00022989"/>
    </source>
</evidence>
<keyword evidence="6 9" id="KW-1133">Transmembrane helix</keyword>
<keyword evidence="2" id="KW-0813">Transport</keyword>
<feature type="transmembrane region" description="Helical" evidence="9">
    <location>
        <begin position="229"/>
        <end position="251"/>
    </location>
</feature>
<sequence length="615" mass="66934">MATRRQPRRAFPLVPLLLSLMAAAAYGRLISDGSPSAPLVSVIRLAAPAAAAAEEKCEQSYGFLPCTTTVLGNLFLVLVYGFLMFKAATYLSAGSELLLEIMGPGLVGGLLLPILGALPDALLVLVSGLSGSKETAQSQVLIGMGLLAGSTVFLLTLLWGTCVVVGKCDLGPNREAVDLTNTKGFSLTGTGITTDVQTSYAARIMGLSVIPFIIAQFPKMLKTHHGQRLAVLLALIASFLLVFSYCLYQVFQPWIQRRKLAYAKHKHVISGILRHAQMQALGRLLNDDGTPNEDVIRKLFRKIDIDESRTLSRSELHALIVGINFEELDFDRMDAVNKVMDDFDTSRNDVVEEEEFVQGMKKWLNEAKRSVPASGAFSKKFINDFHERTRQEHDQLIDRSDEAVESVENPGWCIAKAVGFLLLGAAIAAAFADPLVDAVHNFSNATHIPSFFISFIALPLATNSSEAVSAIIFASRKKQRTCSLTFSEVPLPVLCTPLAVTDTVTPSRAPCIGNNNLMALLCLLAGVRRRDDEQHAVPGRVPGAHLLPELDVELLIGGAHHPGRLRHHGPLHQLPDHVPAMDLPHRLHALPPLAGRRLHPRLRLRLVIGALALLK</sequence>
<keyword evidence="4 9" id="KW-0812">Transmembrane</keyword>
<dbReference type="SUPFAM" id="SSF47473">
    <property type="entry name" value="EF-hand"/>
    <property type="match status" value="1"/>
</dbReference>
<evidence type="ECO:0000313" key="13">
    <source>
        <dbReference type="Proteomes" id="UP000823388"/>
    </source>
</evidence>
<evidence type="ECO:0000256" key="5">
    <source>
        <dbReference type="ARBA" id="ARBA00022837"/>
    </source>
</evidence>
<protein>
    <recommendedName>
        <fullName evidence="11">EF-hand domain-containing protein</fullName>
    </recommendedName>
</protein>
<dbReference type="GO" id="GO:0005509">
    <property type="term" value="F:calcium ion binding"/>
    <property type="evidence" value="ECO:0007669"/>
    <property type="project" value="InterPro"/>
</dbReference>
<keyword evidence="7" id="KW-0406">Ion transport</keyword>
<keyword evidence="10" id="KW-0732">Signal</keyword>
<dbReference type="Pfam" id="PF13499">
    <property type="entry name" value="EF-hand_7"/>
    <property type="match status" value="1"/>
</dbReference>
<dbReference type="PROSITE" id="PS00018">
    <property type="entry name" value="EF_HAND_1"/>
    <property type="match status" value="2"/>
</dbReference>
<proteinExistence type="predicted"/>
<feature type="transmembrane region" description="Helical" evidence="9">
    <location>
        <begin position="413"/>
        <end position="432"/>
    </location>
</feature>
<dbReference type="Gene3D" id="1.10.238.10">
    <property type="entry name" value="EF-hand"/>
    <property type="match status" value="1"/>
</dbReference>
<feature type="domain" description="EF-hand" evidence="11">
    <location>
        <begin position="331"/>
        <end position="366"/>
    </location>
</feature>